<reference evidence="2" key="1">
    <citation type="journal article" date="2007" name="Plant Cell">
        <title>Dothideomycete-plant interactions illuminated by genome sequencing and EST analysis of the wheat pathogen Stagonospora nodorum.</title>
        <authorList>
            <person name="Hane J.K."/>
            <person name="Lowe R.G."/>
            <person name="Solomon P.S."/>
            <person name="Tan K.C."/>
            <person name="Schoch C.L."/>
            <person name="Spatafora J.W."/>
            <person name="Crous P.W."/>
            <person name="Kodira C."/>
            <person name="Birren B.W."/>
            <person name="Galagan J.E."/>
            <person name="Torriani S.F."/>
            <person name="McDonald B.A."/>
            <person name="Oliver R.P."/>
        </authorList>
    </citation>
    <scope>NUCLEOTIDE SEQUENCE [LARGE SCALE GENOMIC DNA]</scope>
    <source>
        <strain evidence="2">SN15 / ATCC MYA-4574 / FGSC 10173</strain>
    </source>
</reference>
<dbReference type="RefSeq" id="XP_001804685.1">
    <property type="nucleotide sequence ID" value="XM_001804633.1"/>
</dbReference>
<evidence type="ECO:0000313" key="2">
    <source>
        <dbReference type="Proteomes" id="UP000001055"/>
    </source>
</evidence>
<dbReference type="GeneID" id="5981610"/>
<dbReference type="AlphaFoldDB" id="Q0U0Y5"/>
<protein>
    <submittedName>
        <fullName evidence="1">Uncharacterized protein</fullName>
    </submittedName>
</protein>
<dbReference type="InParanoid" id="Q0U0Y5"/>
<dbReference type="Proteomes" id="UP000001055">
    <property type="component" value="Unassembled WGS sequence"/>
</dbReference>
<proteinExistence type="predicted"/>
<name>Q0U0Y5_PHANO</name>
<dbReference type="KEGG" id="pno:SNOG_14501"/>
<sequence>MIRYRNLTALKRDLIVTLCPRTLNNNHVAEATSEDAACVVPVSLASDTHDVEATSCRTPIPETFFVTPTFVAAPDKG</sequence>
<evidence type="ECO:0000313" key="1">
    <source>
        <dbReference type="EMBL" id="EAT78041.1"/>
    </source>
</evidence>
<dbReference type="EMBL" id="CH445356">
    <property type="protein sequence ID" value="EAT78041.1"/>
    <property type="molecule type" value="Genomic_DNA"/>
</dbReference>
<gene>
    <name evidence="1" type="ORF">SNOG_14501</name>
</gene>
<organism evidence="1 2">
    <name type="scientific">Phaeosphaeria nodorum (strain SN15 / ATCC MYA-4574 / FGSC 10173)</name>
    <name type="common">Glume blotch fungus</name>
    <name type="synonym">Parastagonospora nodorum</name>
    <dbReference type="NCBI Taxonomy" id="321614"/>
    <lineage>
        <taxon>Eukaryota</taxon>
        <taxon>Fungi</taxon>
        <taxon>Dikarya</taxon>
        <taxon>Ascomycota</taxon>
        <taxon>Pezizomycotina</taxon>
        <taxon>Dothideomycetes</taxon>
        <taxon>Pleosporomycetidae</taxon>
        <taxon>Pleosporales</taxon>
        <taxon>Pleosporineae</taxon>
        <taxon>Phaeosphaeriaceae</taxon>
        <taxon>Parastagonospora</taxon>
    </lineage>
</organism>
<dbReference type="HOGENOM" id="CLU_2638883_0_0_1"/>
<accession>Q0U0Y5</accession>